<name>A0A816S451_9BILA</name>
<feature type="transmembrane region" description="Helical" evidence="1">
    <location>
        <begin position="218"/>
        <end position="237"/>
    </location>
</feature>
<feature type="transmembrane region" description="Helical" evidence="1">
    <location>
        <begin position="99"/>
        <end position="122"/>
    </location>
</feature>
<gene>
    <name evidence="2" type="ORF">WKI299_LOCUS16097</name>
</gene>
<sequence>MDQRAAKSYNTAYNTIDRLDSILFFYNYLCTWSIGIIFSLILPILYIFAPSGLRTTRTSNFIIICLVCLSNMFCIFAQVRMLSGEGEPNLPIHLCRFTVYMSTFAKPVGLYLTLLFSIERLFSKNLLGFFLHKNNYRLCFKRFYLSLILIGISSIFLLRLYEVMNFVKNNQSVSNSNTIPQETRNNSSPRKPSFNFCFYLLSFETYAKILSFYSIQYWFEYVILSLISLILLCFVLNQYVLPRFHQRTPSRLSVNTKFYLCLSSCVISFELVLLCLHFIITKDGNNNSDTQVNALQTMLFVYNIRCIALPFIICLTTCDPLKEWIHELIILRPYQDKLDENDQTKAISERSETFFSSQ</sequence>
<dbReference type="Proteomes" id="UP000663856">
    <property type="component" value="Unassembled WGS sequence"/>
</dbReference>
<feature type="transmembrane region" description="Helical" evidence="1">
    <location>
        <begin position="300"/>
        <end position="318"/>
    </location>
</feature>
<feature type="transmembrane region" description="Helical" evidence="1">
    <location>
        <begin position="258"/>
        <end position="280"/>
    </location>
</feature>
<feature type="transmembrane region" description="Helical" evidence="1">
    <location>
        <begin position="25"/>
        <end position="49"/>
    </location>
</feature>
<keyword evidence="1" id="KW-1133">Transmembrane helix</keyword>
<keyword evidence="1" id="KW-0812">Transmembrane</keyword>
<organism evidence="2 3">
    <name type="scientific">Rotaria magnacalcarata</name>
    <dbReference type="NCBI Taxonomy" id="392030"/>
    <lineage>
        <taxon>Eukaryota</taxon>
        <taxon>Metazoa</taxon>
        <taxon>Spiralia</taxon>
        <taxon>Gnathifera</taxon>
        <taxon>Rotifera</taxon>
        <taxon>Eurotatoria</taxon>
        <taxon>Bdelloidea</taxon>
        <taxon>Philodinida</taxon>
        <taxon>Philodinidae</taxon>
        <taxon>Rotaria</taxon>
    </lineage>
</organism>
<evidence type="ECO:0000256" key="1">
    <source>
        <dbReference type="SAM" id="Phobius"/>
    </source>
</evidence>
<accession>A0A816S451</accession>
<protein>
    <submittedName>
        <fullName evidence="2">Uncharacterized protein</fullName>
    </submittedName>
</protein>
<dbReference type="EMBL" id="CAJNRF010006373">
    <property type="protein sequence ID" value="CAF2080442.1"/>
    <property type="molecule type" value="Genomic_DNA"/>
</dbReference>
<dbReference type="AlphaFoldDB" id="A0A816S451"/>
<evidence type="ECO:0000313" key="2">
    <source>
        <dbReference type="EMBL" id="CAF2080442.1"/>
    </source>
</evidence>
<keyword evidence="1" id="KW-0472">Membrane</keyword>
<evidence type="ECO:0000313" key="3">
    <source>
        <dbReference type="Proteomes" id="UP000663856"/>
    </source>
</evidence>
<feature type="transmembrane region" description="Helical" evidence="1">
    <location>
        <begin position="143"/>
        <end position="161"/>
    </location>
</feature>
<comment type="caution">
    <text evidence="2">The sequence shown here is derived from an EMBL/GenBank/DDBJ whole genome shotgun (WGS) entry which is preliminary data.</text>
</comment>
<proteinExistence type="predicted"/>
<feature type="transmembrane region" description="Helical" evidence="1">
    <location>
        <begin position="61"/>
        <end position="79"/>
    </location>
</feature>
<reference evidence="2" key="1">
    <citation type="submission" date="2021-02" db="EMBL/GenBank/DDBJ databases">
        <authorList>
            <person name="Nowell W R."/>
        </authorList>
    </citation>
    <scope>NUCLEOTIDE SEQUENCE</scope>
</reference>